<dbReference type="InterPro" id="IPR036388">
    <property type="entry name" value="WH-like_DNA-bd_sf"/>
</dbReference>
<evidence type="ECO:0000259" key="6">
    <source>
        <dbReference type="Pfam" id="PF04542"/>
    </source>
</evidence>
<keyword evidence="9" id="KW-1185">Reference proteome</keyword>
<dbReference type="AlphaFoldDB" id="A0A261VFJ6"/>
<dbReference type="InterPro" id="IPR013325">
    <property type="entry name" value="RNA_pol_sigma_r2"/>
</dbReference>
<dbReference type="PANTHER" id="PTHR43133">
    <property type="entry name" value="RNA POLYMERASE ECF-TYPE SIGMA FACTO"/>
    <property type="match status" value="1"/>
</dbReference>
<organism evidence="8 9">
    <name type="scientific">Bordetella genomosp. 12</name>
    <dbReference type="NCBI Taxonomy" id="463035"/>
    <lineage>
        <taxon>Bacteria</taxon>
        <taxon>Pseudomonadati</taxon>
        <taxon>Pseudomonadota</taxon>
        <taxon>Betaproteobacteria</taxon>
        <taxon>Burkholderiales</taxon>
        <taxon>Alcaligenaceae</taxon>
        <taxon>Bordetella</taxon>
    </lineage>
</organism>
<keyword evidence="2" id="KW-0805">Transcription regulation</keyword>
<dbReference type="InterPro" id="IPR014284">
    <property type="entry name" value="RNA_pol_sigma-70_dom"/>
</dbReference>
<proteinExistence type="inferred from homology"/>
<keyword evidence="3" id="KW-0731">Sigma factor</keyword>
<gene>
    <name evidence="8" type="ORF">CAL22_16415</name>
</gene>
<dbReference type="Pfam" id="PF08281">
    <property type="entry name" value="Sigma70_r4_2"/>
    <property type="match status" value="1"/>
</dbReference>
<dbReference type="InterPro" id="IPR039425">
    <property type="entry name" value="RNA_pol_sigma-70-like"/>
</dbReference>
<dbReference type="Proteomes" id="UP000216429">
    <property type="component" value="Unassembled WGS sequence"/>
</dbReference>
<dbReference type="Gene3D" id="1.10.1740.10">
    <property type="match status" value="1"/>
</dbReference>
<evidence type="ECO:0000313" key="8">
    <source>
        <dbReference type="EMBL" id="OZI72322.1"/>
    </source>
</evidence>
<reference evidence="9" key="1">
    <citation type="submission" date="2017-05" db="EMBL/GenBank/DDBJ databases">
        <title>Complete and WGS of Bordetella genogroups.</title>
        <authorList>
            <person name="Spilker T."/>
            <person name="Lipuma J."/>
        </authorList>
    </citation>
    <scope>NUCLEOTIDE SEQUENCE [LARGE SCALE GENOMIC DNA]</scope>
    <source>
        <strain evidence="9">AU6712</strain>
    </source>
</reference>
<evidence type="ECO:0000313" key="9">
    <source>
        <dbReference type="Proteomes" id="UP000216429"/>
    </source>
</evidence>
<evidence type="ECO:0000256" key="5">
    <source>
        <dbReference type="SAM" id="MobiDB-lite"/>
    </source>
</evidence>
<keyword evidence="4" id="KW-0804">Transcription</keyword>
<evidence type="ECO:0000256" key="4">
    <source>
        <dbReference type="ARBA" id="ARBA00023163"/>
    </source>
</evidence>
<dbReference type="SUPFAM" id="SSF88659">
    <property type="entry name" value="Sigma3 and sigma4 domains of RNA polymerase sigma factors"/>
    <property type="match status" value="1"/>
</dbReference>
<dbReference type="GO" id="GO:0016987">
    <property type="term" value="F:sigma factor activity"/>
    <property type="evidence" value="ECO:0007669"/>
    <property type="project" value="UniProtKB-KW"/>
</dbReference>
<dbReference type="InterPro" id="IPR013249">
    <property type="entry name" value="RNA_pol_sigma70_r4_t2"/>
</dbReference>
<evidence type="ECO:0000256" key="1">
    <source>
        <dbReference type="ARBA" id="ARBA00010641"/>
    </source>
</evidence>
<feature type="domain" description="RNA polymerase sigma-70 region 2" evidence="6">
    <location>
        <begin position="61"/>
        <end position="126"/>
    </location>
</feature>
<dbReference type="NCBIfam" id="TIGR02937">
    <property type="entry name" value="sigma70-ECF"/>
    <property type="match status" value="1"/>
</dbReference>
<feature type="region of interest" description="Disordered" evidence="5">
    <location>
        <begin position="1"/>
        <end position="29"/>
    </location>
</feature>
<dbReference type="InterPro" id="IPR007627">
    <property type="entry name" value="RNA_pol_sigma70_r2"/>
</dbReference>
<dbReference type="OrthoDB" id="8654550at2"/>
<evidence type="ECO:0000259" key="7">
    <source>
        <dbReference type="Pfam" id="PF08281"/>
    </source>
</evidence>
<sequence>MPWQQHPRPHQKSTQPRTQRYRQLHTRHSSAKIESDYHYRLLVLAILSAPAPAPSTTVESLYCEHHGWLQDWLRLRLGNRFDAADLAQDTFLRLLNRGAHVSAREPRALLTTIAKGVVANFYRRRDLENAYLEAIAHLPVADVPDAETRAILLEALVEIDRRLESIGQVARRAFLLSQVDGMKQTDIARELGISLATVQRHIVRAAHQCFFGL</sequence>
<dbReference type="SUPFAM" id="SSF88946">
    <property type="entry name" value="Sigma2 domain of RNA polymerase sigma factors"/>
    <property type="match status" value="1"/>
</dbReference>
<dbReference type="InterPro" id="IPR013324">
    <property type="entry name" value="RNA_pol_sigma_r3/r4-like"/>
</dbReference>
<dbReference type="Pfam" id="PF04542">
    <property type="entry name" value="Sigma70_r2"/>
    <property type="match status" value="1"/>
</dbReference>
<dbReference type="GO" id="GO:0006352">
    <property type="term" value="P:DNA-templated transcription initiation"/>
    <property type="evidence" value="ECO:0007669"/>
    <property type="project" value="InterPro"/>
</dbReference>
<name>A0A261VFJ6_9BORD</name>
<evidence type="ECO:0000256" key="3">
    <source>
        <dbReference type="ARBA" id="ARBA00023082"/>
    </source>
</evidence>
<feature type="domain" description="RNA polymerase sigma factor 70 region 4 type 2" evidence="7">
    <location>
        <begin position="157"/>
        <end position="205"/>
    </location>
</feature>
<dbReference type="NCBIfam" id="NF009180">
    <property type="entry name" value="PRK12528.1"/>
    <property type="match status" value="1"/>
</dbReference>
<evidence type="ECO:0000256" key="2">
    <source>
        <dbReference type="ARBA" id="ARBA00023015"/>
    </source>
</evidence>
<feature type="compositionally biased region" description="Basic residues" evidence="5">
    <location>
        <begin position="19"/>
        <end position="29"/>
    </location>
</feature>
<protein>
    <submittedName>
        <fullName evidence="8">RNA polymerase subunit sigma</fullName>
    </submittedName>
</protein>
<accession>A0A261VFJ6</accession>
<dbReference type="EMBL" id="NEVU01000003">
    <property type="protein sequence ID" value="OZI72322.1"/>
    <property type="molecule type" value="Genomic_DNA"/>
</dbReference>
<comment type="caution">
    <text evidence="8">The sequence shown here is derived from an EMBL/GenBank/DDBJ whole genome shotgun (WGS) entry which is preliminary data.</text>
</comment>
<comment type="similarity">
    <text evidence="1">Belongs to the sigma-70 factor family. ECF subfamily.</text>
</comment>
<dbReference type="PANTHER" id="PTHR43133:SF63">
    <property type="entry name" value="RNA POLYMERASE SIGMA FACTOR FECI-RELATED"/>
    <property type="match status" value="1"/>
</dbReference>
<dbReference type="GO" id="GO:0003677">
    <property type="term" value="F:DNA binding"/>
    <property type="evidence" value="ECO:0007669"/>
    <property type="project" value="InterPro"/>
</dbReference>
<dbReference type="Gene3D" id="1.10.10.10">
    <property type="entry name" value="Winged helix-like DNA-binding domain superfamily/Winged helix DNA-binding domain"/>
    <property type="match status" value="1"/>
</dbReference>